<feature type="domain" description="Thioredoxin-like fold" evidence="5">
    <location>
        <begin position="5"/>
        <end position="79"/>
    </location>
</feature>
<dbReference type="Pfam" id="PF13905">
    <property type="entry name" value="Thioredoxin_8"/>
    <property type="match status" value="1"/>
</dbReference>
<gene>
    <name evidence="6" type="ORF">METZ01_LOCUS166962</name>
</gene>
<sequence length="101" mass="11649">CRIENPNLVRLYKKYNSSGLQIIGVSLDRTKEQWEKAISDDNLPWIHVSNLDFWNDPVARMYSIRAIPQSFLLDENGYVIAKNLRGLSLEQKVESALSINK</sequence>
<dbReference type="SUPFAM" id="SSF52833">
    <property type="entry name" value="Thioredoxin-like"/>
    <property type="match status" value="1"/>
</dbReference>
<keyword evidence="2" id="KW-0201">Cytochrome c-type biogenesis</keyword>
<dbReference type="InterPro" id="IPR036249">
    <property type="entry name" value="Thioredoxin-like_sf"/>
</dbReference>
<keyword evidence="4" id="KW-0676">Redox-active center</keyword>
<feature type="non-terminal residue" evidence="6">
    <location>
        <position position="1"/>
    </location>
</feature>
<dbReference type="GO" id="GO:0017004">
    <property type="term" value="P:cytochrome complex assembly"/>
    <property type="evidence" value="ECO:0007669"/>
    <property type="project" value="UniProtKB-KW"/>
</dbReference>
<proteinExistence type="predicted"/>
<organism evidence="6">
    <name type="scientific">marine metagenome</name>
    <dbReference type="NCBI Taxonomy" id="408172"/>
    <lineage>
        <taxon>unclassified sequences</taxon>
        <taxon>metagenomes</taxon>
        <taxon>ecological metagenomes</taxon>
    </lineage>
</organism>
<accession>A0A382BJW7</accession>
<dbReference type="InterPro" id="IPR050553">
    <property type="entry name" value="Thioredoxin_ResA/DsbE_sf"/>
</dbReference>
<evidence type="ECO:0000256" key="2">
    <source>
        <dbReference type="ARBA" id="ARBA00022748"/>
    </source>
</evidence>
<dbReference type="Gene3D" id="3.40.30.10">
    <property type="entry name" value="Glutaredoxin"/>
    <property type="match status" value="1"/>
</dbReference>
<evidence type="ECO:0000313" key="6">
    <source>
        <dbReference type="EMBL" id="SVB14108.1"/>
    </source>
</evidence>
<dbReference type="CDD" id="cd02966">
    <property type="entry name" value="TlpA_like_family"/>
    <property type="match status" value="1"/>
</dbReference>
<protein>
    <recommendedName>
        <fullName evidence="5">Thioredoxin-like fold domain-containing protein</fullName>
    </recommendedName>
</protein>
<dbReference type="AlphaFoldDB" id="A0A382BJW7"/>
<evidence type="ECO:0000256" key="4">
    <source>
        <dbReference type="ARBA" id="ARBA00023284"/>
    </source>
</evidence>
<comment type="subcellular location">
    <subcellularLocation>
        <location evidence="1">Cell envelope</location>
    </subcellularLocation>
</comment>
<evidence type="ECO:0000259" key="5">
    <source>
        <dbReference type="Pfam" id="PF13905"/>
    </source>
</evidence>
<name>A0A382BJW7_9ZZZZ</name>
<dbReference type="PANTHER" id="PTHR42852">
    <property type="entry name" value="THIOL:DISULFIDE INTERCHANGE PROTEIN DSBE"/>
    <property type="match status" value="1"/>
</dbReference>
<evidence type="ECO:0000256" key="3">
    <source>
        <dbReference type="ARBA" id="ARBA00023157"/>
    </source>
</evidence>
<keyword evidence="3" id="KW-1015">Disulfide bond</keyword>
<dbReference type="PANTHER" id="PTHR42852:SF6">
    <property type="entry name" value="THIOL:DISULFIDE INTERCHANGE PROTEIN DSBE"/>
    <property type="match status" value="1"/>
</dbReference>
<dbReference type="InterPro" id="IPR012336">
    <property type="entry name" value="Thioredoxin-like_fold"/>
</dbReference>
<evidence type="ECO:0000256" key="1">
    <source>
        <dbReference type="ARBA" id="ARBA00004196"/>
    </source>
</evidence>
<dbReference type="GO" id="GO:0030313">
    <property type="term" value="C:cell envelope"/>
    <property type="evidence" value="ECO:0007669"/>
    <property type="project" value="UniProtKB-SubCell"/>
</dbReference>
<dbReference type="EMBL" id="UINC01030168">
    <property type="protein sequence ID" value="SVB14108.1"/>
    <property type="molecule type" value="Genomic_DNA"/>
</dbReference>
<reference evidence="6" key="1">
    <citation type="submission" date="2018-05" db="EMBL/GenBank/DDBJ databases">
        <authorList>
            <person name="Lanie J.A."/>
            <person name="Ng W.-L."/>
            <person name="Kazmierczak K.M."/>
            <person name="Andrzejewski T.M."/>
            <person name="Davidsen T.M."/>
            <person name="Wayne K.J."/>
            <person name="Tettelin H."/>
            <person name="Glass J.I."/>
            <person name="Rusch D."/>
            <person name="Podicherti R."/>
            <person name="Tsui H.-C.T."/>
            <person name="Winkler M.E."/>
        </authorList>
    </citation>
    <scope>NUCLEOTIDE SEQUENCE</scope>
</reference>